<accession>A0A848MBU3</accession>
<feature type="signal peptide" evidence="2">
    <location>
        <begin position="1"/>
        <end position="25"/>
    </location>
</feature>
<dbReference type="Pfam" id="PF01547">
    <property type="entry name" value="SBP_bac_1"/>
    <property type="match status" value="1"/>
</dbReference>
<sequence>MVKQKKWSALIAFVCLMLVFTTACSGNKDNSDGDKQTPESSKEVITDWSQEEEVTLNVFSTLANFTGEQPGWFAKVVKDKFNIKLNIIQGGLEGKLATQMASGDLGDLIVGMGGKDYTDAVKAGLLLDWTKNGMLDNYGKNMQKYAPDALEANKTQYGSGTAIYGIGHNVGTGDGPSEGATMTFGPYLRWDLYEELGRPEIKTMDDYLPVLKQMQEKQPTTESGKKVYAFSLWSDWDGDFATLPKVHAQLHGYSEGDGFNPGSLILVKADEPDIQPMLDDNSYYMKGLKFYFDANQMGLLDPDSLTQTFGDVSTKFKDGQVLFAQFPWLTTTYNTPENTADGKGFALVPFQEQQIYSSGFNPYGGGWIWSIGSKTKHPERVMAFLDWMYSPEGVMEGFNGPKGLAWDLDADGKPMLTELGQNAMYNGDTAVPDEYGGGIWNDGAGNFGKLNNTTLSTSQINPDNGEPYDFRSWTSELTRDPDPVTKSWREAMGVLTDKEWFVKNDQVAVTKAFFNGQPPADEPSDIKLKRSQVGKTIKEYSWKMMFAKDEAEFDKLKQELVKKAQGLGYDDVINWQTEQTKNTVFTLYDK</sequence>
<keyword evidence="4" id="KW-1185">Reference proteome</keyword>
<reference evidence="3 4" key="1">
    <citation type="submission" date="2020-04" db="EMBL/GenBank/DDBJ databases">
        <title>Paenibacillus algicola sp. nov., a novel marine bacterium producing alginate lyase.</title>
        <authorList>
            <person name="Huang H."/>
        </authorList>
    </citation>
    <scope>NUCLEOTIDE SEQUENCE [LARGE SCALE GENOMIC DNA]</scope>
    <source>
        <strain evidence="3 4">L7-75</strain>
    </source>
</reference>
<dbReference type="EMBL" id="JABBPN010000021">
    <property type="protein sequence ID" value="NMO97651.1"/>
    <property type="molecule type" value="Genomic_DNA"/>
</dbReference>
<dbReference type="AlphaFoldDB" id="A0A848MBU3"/>
<feature type="chain" id="PRO_5032487327" evidence="2">
    <location>
        <begin position="26"/>
        <end position="590"/>
    </location>
</feature>
<dbReference type="SUPFAM" id="SSF53850">
    <property type="entry name" value="Periplasmic binding protein-like II"/>
    <property type="match status" value="1"/>
</dbReference>
<feature type="region of interest" description="Disordered" evidence="1">
    <location>
        <begin position="27"/>
        <end position="46"/>
    </location>
</feature>
<dbReference type="InterPro" id="IPR006059">
    <property type="entry name" value="SBP"/>
</dbReference>
<dbReference type="InterPro" id="IPR050490">
    <property type="entry name" value="Bact_solute-bd_prot1"/>
</dbReference>
<comment type="caution">
    <text evidence="3">The sequence shown here is derived from an EMBL/GenBank/DDBJ whole genome shotgun (WGS) entry which is preliminary data.</text>
</comment>
<keyword evidence="2" id="KW-0732">Signal</keyword>
<dbReference type="PANTHER" id="PTHR43649:SF12">
    <property type="entry name" value="DIACETYLCHITOBIOSE BINDING PROTEIN DASA"/>
    <property type="match status" value="1"/>
</dbReference>
<feature type="compositionally biased region" description="Basic and acidic residues" evidence="1">
    <location>
        <begin position="29"/>
        <end position="45"/>
    </location>
</feature>
<evidence type="ECO:0000256" key="2">
    <source>
        <dbReference type="SAM" id="SignalP"/>
    </source>
</evidence>
<dbReference type="RefSeq" id="WP_169506429.1">
    <property type="nucleotide sequence ID" value="NZ_JABBPN010000021.1"/>
</dbReference>
<gene>
    <name evidence="3" type="ORF">HII30_17960</name>
</gene>
<dbReference type="PANTHER" id="PTHR43649">
    <property type="entry name" value="ARABINOSE-BINDING PROTEIN-RELATED"/>
    <property type="match status" value="1"/>
</dbReference>
<name>A0A848MBU3_PAELE</name>
<proteinExistence type="predicted"/>
<dbReference type="Gene3D" id="3.40.190.10">
    <property type="entry name" value="Periplasmic binding protein-like II"/>
    <property type="match status" value="2"/>
</dbReference>
<dbReference type="Proteomes" id="UP000565468">
    <property type="component" value="Unassembled WGS sequence"/>
</dbReference>
<protein>
    <submittedName>
        <fullName evidence="3">Extracellular solute-binding protein</fullName>
    </submittedName>
</protein>
<dbReference type="PROSITE" id="PS51257">
    <property type="entry name" value="PROKAR_LIPOPROTEIN"/>
    <property type="match status" value="1"/>
</dbReference>
<evidence type="ECO:0000313" key="3">
    <source>
        <dbReference type="EMBL" id="NMO97651.1"/>
    </source>
</evidence>
<evidence type="ECO:0000256" key="1">
    <source>
        <dbReference type="SAM" id="MobiDB-lite"/>
    </source>
</evidence>
<organism evidence="3 4">
    <name type="scientific">Paenibacillus lemnae</name>
    <dbReference type="NCBI Taxonomy" id="1330551"/>
    <lineage>
        <taxon>Bacteria</taxon>
        <taxon>Bacillati</taxon>
        <taxon>Bacillota</taxon>
        <taxon>Bacilli</taxon>
        <taxon>Bacillales</taxon>
        <taxon>Paenibacillaceae</taxon>
        <taxon>Paenibacillus</taxon>
    </lineage>
</organism>
<evidence type="ECO:0000313" key="4">
    <source>
        <dbReference type="Proteomes" id="UP000565468"/>
    </source>
</evidence>